<dbReference type="InterPro" id="IPR036390">
    <property type="entry name" value="WH_DNA-bd_sf"/>
</dbReference>
<feature type="domain" description="O-methyltransferase dimerisation" evidence="5">
    <location>
        <begin position="32"/>
        <end position="124"/>
    </location>
</feature>
<evidence type="ECO:0008006" key="7">
    <source>
        <dbReference type="Google" id="ProtNLM"/>
    </source>
</evidence>
<evidence type="ECO:0000259" key="4">
    <source>
        <dbReference type="Pfam" id="PF00891"/>
    </source>
</evidence>
<name>A0A2S3IDX9_9POAL</name>
<dbReference type="EMBL" id="CM008053">
    <property type="protein sequence ID" value="PAN42269.1"/>
    <property type="molecule type" value="Genomic_DNA"/>
</dbReference>
<dbReference type="GO" id="GO:0046983">
    <property type="term" value="F:protein dimerization activity"/>
    <property type="evidence" value="ECO:0007669"/>
    <property type="project" value="InterPro"/>
</dbReference>
<dbReference type="Gramene" id="PAN42269">
    <property type="protein sequence ID" value="PAN42269"/>
    <property type="gene ID" value="PAHAL_8G175900"/>
</dbReference>
<dbReference type="PANTHER" id="PTHR11746">
    <property type="entry name" value="O-METHYLTRANSFERASE"/>
    <property type="match status" value="1"/>
</dbReference>
<dbReference type="SUPFAM" id="SSF53335">
    <property type="entry name" value="S-adenosyl-L-methionine-dependent methyltransferases"/>
    <property type="match status" value="1"/>
</dbReference>
<dbReference type="Proteomes" id="UP000243499">
    <property type="component" value="Chromosome 8"/>
</dbReference>
<accession>A0A2S3IDX9</accession>
<dbReference type="PROSITE" id="PS51683">
    <property type="entry name" value="SAM_OMT_II"/>
    <property type="match status" value="1"/>
</dbReference>
<dbReference type="InterPro" id="IPR012967">
    <property type="entry name" value="COMT_dimerisation"/>
</dbReference>
<dbReference type="Gene3D" id="3.40.50.150">
    <property type="entry name" value="Vaccinia Virus protein VP39"/>
    <property type="match status" value="1"/>
</dbReference>
<dbReference type="GO" id="GO:0008171">
    <property type="term" value="F:O-methyltransferase activity"/>
    <property type="evidence" value="ECO:0007669"/>
    <property type="project" value="InterPro"/>
</dbReference>
<dbReference type="InterPro" id="IPR001077">
    <property type="entry name" value="COMT_C"/>
</dbReference>
<dbReference type="Pfam" id="PF08100">
    <property type="entry name" value="Dimerisation"/>
    <property type="match status" value="1"/>
</dbReference>
<evidence type="ECO:0000256" key="1">
    <source>
        <dbReference type="ARBA" id="ARBA00022603"/>
    </source>
</evidence>
<keyword evidence="2" id="KW-0808">Transferase</keyword>
<dbReference type="InterPro" id="IPR029063">
    <property type="entry name" value="SAM-dependent_MTases_sf"/>
</dbReference>
<dbReference type="GO" id="GO:0032259">
    <property type="term" value="P:methylation"/>
    <property type="evidence" value="ECO:0007669"/>
    <property type="project" value="UniProtKB-KW"/>
</dbReference>
<dbReference type="AlphaFoldDB" id="A0A2S3IDX9"/>
<evidence type="ECO:0000256" key="3">
    <source>
        <dbReference type="ARBA" id="ARBA00022691"/>
    </source>
</evidence>
<sequence>MADISAPSPANNTLAANGALDQEDELCLQAQELMLAYNKSLVLRAAIQLGLIDALCAAPAAVTADELARQIKAVDRADTAASVERILGYLACVNVVRCSAETTGPNGEVLRRYMPAPVCRWLTKNDGKGSLGTFAVFLGDPDHILPWHHIADAVVAGGPSSFERIQGTPFFDYLGKKNQRLGMLFDDAMADHSVILVTKMLERYRGFDDVRRLVDVGGGTGNTLKMITSRYKHITGVNYDLPQVLSQAPSIPCVEHVAGNMYESVPSGDAVLLQWMLLMQTDEQCITILKNCHKALPDGGKVIIIDGIRPEIPDPSSPAARDAFSLDMCMFVLFKGKERTEREFTKLARESGFTGAVRTTYIFLNFYAIEFTK</sequence>
<evidence type="ECO:0000313" key="6">
    <source>
        <dbReference type="EMBL" id="PAN42269.1"/>
    </source>
</evidence>
<dbReference type="Pfam" id="PF00891">
    <property type="entry name" value="Methyltransf_2"/>
    <property type="match status" value="1"/>
</dbReference>
<gene>
    <name evidence="6" type="ORF">PAHAL_8G175900</name>
</gene>
<evidence type="ECO:0000256" key="2">
    <source>
        <dbReference type="ARBA" id="ARBA00022679"/>
    </source>
</evidence>
<dbReference type="SUPFAM" id="SSF46785">
    <property type="entry name" value="Winged helix' DNA-binding domain"/>
    <property type="match status" value="1"/>
</dbReference>
<dbReference type="CDD" id="cd02440">
    <property type="entry name" value="AdoMet_MTases"/>
    <property type="match status" value="1"/>
</dbReference>
<dbReference type="Gene3D" id="1.10.10.10">
    <property type="entry name" value="Winged helix-like DNA-binding domain superfamily/Winged helix DNA-binding domain"/>
    <property type="match status" value="1"/>
</dbReference>
<dbReference type="InterPro" id="IPR016461">
    <property type="entry name" value="COMT-like"/>
</dbReference>
<evidence type="ECO:0000259" key="5">
    <source>
        <dbReference type="Pfam" id="PF08100"/>
    </source>
</evidence>
<reference evidence="6" key="1">
    <citation type="submission" date="2018-04" db="EMBL/GenBank/DDBJ databases">
        <title>WGS assembly of Panicum hallii.</title>
        <authorList>
            <person name="Lovell J."/>
            <person name="Jenkins J."/>
            <person name="Lowry D."/>
            <person name="Mamidi S."/>
            <person name="Sreedasyam A."/>
            <person name="Weng X."/>
            <person name="Barry K."/>
            <person name="Bonette J."/>
            <person name="Campitelli B."/>
            <person name="Daum C."/>
            <person name="Gordon S."/>
            <person name="Gould B."/>
            <person name="Lipzen A."/>
            <person name="Macqueen A."/>
            <person name="Palacio-Mejia J."/>
            <person name="Plott C."/>
            <person name="Shakirov E."/>
            <person name="Shu S."/>
            <person name="Yoshinaga Y."/>
            <person name="Zane M."/>
            <person name="Rokhsar D."/>
            <person name="Grimwood J."/>
            <person name="Schmutz J."/>
            <person name="Juenger T."/>
        </authorList>
    </citation>
    <scope>NUCLEOTIDE SEQUENCE [LARGE SCALE GENOMIC DNA]</scope>
    <source>
        <strain evidence="6">FIL2</strain>
    </source>
</reference>
<dbReference type="PIRSF" id="PIRSF005739">
    <property type="entry name" value="O-mtase"/>
    <property type="match status" value="1"/>
</dbReference>
<protein>
    <recommendedName>
        <fullName evidence="7">O-methyltransferase domain-containing protein</fullName>
    </recommendedName>
</protein>
<dbReference type="InterPro" id="IPR036388">
    <property type="entry name" value="WH-like_DNA-bd_sf"/>
</dbReference>
<feature type="domain" description="O-methyltransferase C-terminal" evidence="4">
    <location>
        <begin position="147"/>
        <end position="353"/>
    </location>
</feature>
<keyword evidence="1" id="KW-0489">Methyltransferase</keyword>
<proteinExistence type="predicted"/>
<organism evidence="6">
    <name type="scientific">Panicum hallii</name>
    <dbReference type="NCBI Taxonomy" id="206008"/>
    <lineage>
        <taxon>Eukaryota</taxon>
        <taxon>Viridiplantae</taxon>
        <taxon>Streptophyta</taxon>
        <taxon>Embryophyta</taxon>
        <taxon>Tracheophyta</taxon>
        <taxon>Spermatophyta</taxon>
        <taxon>Magnoliopsida</taxon>
        <taxon>Liliopsida</taxon>
        <taxon>Poales</taxon>
        <taxon>Poaceae</taxon>
        <taxon>PACMAD clade</taxon>
        <taxon>Panicoideae</taxon>
        <taxon>Panicodae</taxon>
        <taxon>Paniceae</taxon>
        <taxon>Panicinae</taxon>
        <taxon>Panicum</taxon>
        <taxon>Panicum sect. Panicum</taxon>
    </lineage>
</organism>
<keyword evidence="3" id="KW-0949">S-adenosyl-L-methionine</keyword>